<keyword evidence="4" id="KW-1185">Reference proteome</keyword>
<accession>A0AAN7ZF20</accession>
<keyword evidence="1" id="KW-0808">Transferase</keyword>
<evidence type="ECO:0000256" key="1">
    <source>
        <dbReference type="ARBA" id="ARBA00022679"/>
    </source>
</evidence>
<evidence type="ECO:0000313" key="4">
    <source>
        <dbReference type="Proteomes" id="UP001305414"/>
    </source>
</evidence>
<evidence type="ECO:0000259" key="2">
    <source>
        <dbReference type="Pfam" id="PF22664"/>
    </source>
</evidence>
<comment type="caution">
    <text evidence="3">The sequence shown here is derived from an EMBL/GenBank/DDBJ whole genome shotgun (WGS) entry which is preliminary data.</text>
</comment>
<evidence type="ECO:0000313" key="3">
    <source>
        <dbReference type="EMBL" id="KAK5637148.1"/>
    </source>
</evidence>
<dbReference type="InterPro" id="IPR023213">
    <property type="entry name" value="CAT-like_dom_sf"/>
</dbReference>
<dbReference type="PANTHER" id="PTHR31642">
    <property type="entry name" value="TRICHOTHECENE 3-O-ACETYLTRANSFERASE"/>
    <property type="match status" value="1"/>
</dbReference>
<dbReference type="InterPro" id="IPR050317">
    <property type="entry name" value="Plant_Fungal_Acyltransferase"/>
</dbReference>
<sequence>MLPSSYEFTPLDEIIPPLFFGIIYAFPCDEHRREVALKALQEGYNKLLELWPYLGGDIVRDNCSDKRPGHLSLVISEKNPDTEIPVVDFKNLPNSWTHSYTEVLEAGLPVSWLDASIFAPYAAGNIITTKPFTVQANWIPGGCLLTCYFSHAVIDATGAARILQCWAKLCRKFQDQPDAVGGMTQHLSVATPRIDFSASGRSFDSLKTRPELWKLLGLDCEGNWTRRPGTLSTPTVIPAAGTSSPGMRTVVFTVSPSSAARLKEDITTRLKNRWISTNDALAALLWRSVMRARFPNATKPLNGMQRTEDPIVRVNVPVNGRSLFQPKLPSSYINNVIFHCTPGLPLSKVVGPEPLAQLASTIRDGINVIKSDTTLVRDAAVLASLIPDIRSLESEFKDFLGSELATSSWVDFPFYDVDFGPVLGKPDLIRIPRGQWTEFCLLGPRKQNGDVEVFISLKSDQMERLLVDTEFQSYAQFVCE</sequence>
<proteinExistence type="predicted"/>
<name>A0AAN7ZF20_9PEZI</name>
<dbReference type="Proteomes" id="UP001305414">
    <property type="component" value="Unassembled WGS sequence"/>
</dbReference>
<dbReference type="Gene3D" id="3.30.559.10">
    <property type="entry name" value="Chloramphenicol acetyltransferase-like domain"/>
    <property type="match status" value="2"/>
</dbReference>
<feature type="domain" description="Trichothecene 3-O-acetyltransferase-like N-terminal" evidence="2">
    <location>
        <begin position="22"/>
        <end position="170"/>
    </location>
</feature>
<dbReference type="Pfam" id="PF22664">
    <property type="entry name" value="TRI-like_N"/>
    <property type="match status" value="1"/>
</dbReference>
<dbReference type="AlphaFoldDB" id="A0AAN7ZF20"/>
<reference evidence="3 4" key="1">
    <citation type="submission" date="2023-10" db="EMBL/GenBank/DDBJ databases">
        <title>Draft genome sequence of Xylaria bambusicola isolate GMP-LS, the root and basal stem rot pathogen of sugarcane in Indonesia.</title>
        <authorList>
            <person name="Selvaraj P."/>
            <person name="Muralishankar V."/>
            <person name="Muruganantham S."/>
            <person name="Sp S."/>
            <person name="Haryani S."/>
            <person name="Lau K.J.X."/>
            <person name="Naqvi N.I."/>
        </authorList>
    </citation>
    <scope>NUCLEOTIDE SEQUENCE [LARGE SCALE GENOMIC DNA]</scope>
    <source>
        <strain evidence="3">GMP-LS</strain>
    </source>
</reference>
<dbReference type="EMBL" id="JAWHQM010000093">
    <property type="protein sequence ID" value="KAK5637148.1"/>
    <property type="molecule type" value="Genomic_DNA"/>
</dbReference>
<gene>
    <name evidence="3" type="ORF">RRF57_012860</name>
</gene>
<protein>
    <recommendedName>
        <fullName evidence="2">Trichothecene 3-O-acetyltransferase-like N-terminal domain-containing protein</fullName>
    </recommendedName>
</protein>
<dbReference type="PANTHER" id="PTHR31642:SF310">
    <property type="entry name" value="FATTY ALCOHOL:CAFFEOYL-COA ACYLTRANSFERASE"/>
    <property type="match status" value="1"/>
</dbReference>
<organism evidence="3 4">
    <name type="scientific">Xylaria bambusicola</name>
    <dbReference type="NCBI Taxonomy" id="326684"/>
    <lineage>
        <taxon>Eukaryota</taxon>
        <taxon>Fungi</taxon>
        <taxon>Dikarya</taxon>
        <taxon>Ascomycota</taxon>
        <taxon>Pezizomycotina</taxon>
        <taxon>Sordariomycetes</taxon>
        <taxon>Xylariomycetidae</taxon>
        <taxon>Xylariales</taxon>
        <taxon>Xylariaceae</taxon>
        <taxon>Xylaria</taxon>
    </lineage>
</organism>
<dbReference type="GO" id="GO:0016747">
    <property type="term" value="F:acyltransferase activity, transferring groups other than amino-acyl groups"/>
    <property type="evidence" value="ECO:0007669"/>
    <property type="project" value="TreeGrafter"/>
</dbReference>
<dbReference type="InterPro" id="IPR054710">
    <property type="entry name" value="Tri101-like_N"/>
</dbReference>
<dbReference type="Pfam" id="PF02458">
    <property type="entry name" value="Transferase"/>
    <property type="match status" value="1"/>
</dbReference>